<keyword evidence="5" id="KW-0675">Receptor</keyword>
<dbReference type="RefSeq" id="WP_252742288.1">
    <property type="nucleotide sequence ID" value="NZ_JAMXIB010000015.1"/>
</dbReference>
<sequence length="582" mass="64281">MKTSHLCCLYAVFLFAGGLTAQEKDLGTETVTVVRPYDPAVADAAKIRPLPQLSDSILGKKIAVAYTIYSVPVASTFTPAKGRAAEVARTAPEKLYNTQATMGLGNYNNALASLYTSRDFDRGKQRLDFGLDHFSSRGEIEGTPLDADFYNTALDLAYSRKARDLDWKVGTALEHRRYHWYGAPENLLDDPDLLGADAAQDYFRAALNGRVALSDSYFREAAVSMYRFWDAAGSGENRLVLETEFELPVSEETFTLGVVLDYVGGEFENAPLTSLQSGPGVAYGNFQAGVQPSLLLQRDDLRLELGAKLVYGLDAENSESNFYIYPAVKASYPVGGEAAIAYGGVEGGLVQQSYYGFTGENPFVSPTLEVRPTDRQYEAYVGLRGTLLPQLSYNLKGIYRAENFLPLYLLNPQHLQRADEKGYTFGNSFRVFYDDVRTLGVFGELQLVLGREFTLGLNAAVNDYDTETDNPAWNLPALQASLFADYQVGEHWSFAANLFYVGERDDLFTQAQANTAPEDFPAVALTLDPFLDLNARVGYQVNPQVSVFLKGNNLAGNAYQRWANFRVQGLQVLAGVSYSFDW</sequence>
<dbReference type="Proteomes" id="UP001206312">
    <property type="component" value="Unassembled WGS sequence"/>
</dbReference>
<evidence type="ECO:0000313" key="6">
    <source>
        <dbReference type="Proteomes" id="UP001206312"/>
    </source>
</evidence>
<dbReference type="EMBL" id="JAMXIB010000015">
    <property type="protein sequence ID" value="MCO5725916.1"/>
    <property type="molecule type" value="Genomic_DNA"/>
</dbReference>
<evidence type="ECO:0000256" key="1">
    <source>
        <dbReference type="ARBA" id="ARBA00004442"/>
    </source>
</evidence>
<keyword evidence="3" id="KW-0998">Cell outer membrane</keyword>
<accession>A0ABT1B0Y3</accession>
<evidence type="ECO:0000256" key="3">
    <source>
        <dbReference type="ARBA" id="ARBA00023237"/>
    </source>
</evidence>
<feature type="chain" id="PRO_5045562398" evidence="4">
    <location>
        <begin position="22"/>
        <end position="582"/>
    </location>
</feature>
<evidence type="ECO:0000256" key="4">
    <source>
        <dbReference type="SAM" id="SignalP"/>
    </source>
</evidence>
<evidence type="ECO:0000313" key="5">
    <source>
        <dbReference type="EMBL" id="MCO5725916.1"/>
    </source>
</evidence>
<organism evidence="5 6">
    <name type="scientific">Robiginitalea marina</name>
    <dbReference type="NCBI Taxonomy" id="2954105"/>
    <lineage>
        <taxon>Bacteria</taxon>
        <taxon>Pseudomonadati</taxon>
        <taxon>Bacteroidota</taxon>
        <taxon>Flavobacteriia</taxon>
        <taxon>Flavobacteriales</taxon>
        <taxon>Flavobacteriaceae</taxon>
        <taxon>Robiginitalea</taxon>
    </lineage>
</organism>
<comment type="subcellular location">
    <subcellularLocation>
        <location evidence="1">Cell outer membrane</location>
    </subcellularLocation>
</comment>
<evidence type="ECO:0000256" key="2">
    <source>
        <dbReference type="ARBA" id="ARBA00023136"/>
    </source>
</evidence>
<name>A0ABT1B0Y3_9FLAO</name>
<proteinExistence type="predicted"/>
<protein>
    <submittedName>
        <fullName evidence="5">TonB-dependent receptor</fullName>
    </submittedName>
</protein>
<dbReference type="Gene3D" id="2.40.170.20">
    <property type="entry name" value="TonB-dependent receptor, beta-barrel domain"/>
    <property type="match status" value="1"/>
</dbReference>
<keyword evidence="2" id="KW-0472">Membrane</keyword>
<comment type="caution">
    <text evidence="5">The sequence shown here is derived from an EMBL/GenBank/DDBJ whole genome shotgun (WGS) entry which is preliminary data.</text>
</comment>
<reference evidence="5 6" key="1">
    <citation type="submission" date="2022-06" db="EMBL/GenBank/DDBJ databases">
        <authorList>
            <person name="Xuan X."/>
        </authorList>
    </citation>
    <scope>NUCLEOTIDE SEQUENCE [LARGE SCALE GENOMIC DNA]</scope>
    <source>
        <strain evidence="5 6">2V75</strain>
    </source>
</reference>
<keyword evidence="6" id="KW-1185">Reference proteome</keyword>
<dbReference type="SUPFAM" id="SSF56935">
    <property type="entry name" value="Porins"/>
    <property type="match status" value="1"/>
</dbReference>
<feature type="signal peptide" evidence="4">
    <location>
        <begin position="1"/>
        <end position="21"/>
    </location>
</feature>
<gene>
    <name evidence="5" type="ORF">NG653_13705</name>
</gene>
<keyword evidence="4" id="KW-0732">Signal</keyword>
<dbReference type="InterPro" id="IPR036942">
    <property type="entry name" value="Beta-barrel_TonB_sf"/>
</dbReference>